<evidence type="ECO:0000256" key="1">
    <source>
        <dbReference type="SAM" id="MobiDB-lite"/>
    </source>
</evidence>
<dbReference type="Proteomes" id="UP000499080">
    <property type="component" value="Unassembled WGS sequence"/>
</dbReference>
<sequence length="89" mass="9302">MTSIAGHDQALPEGGKYRHRSGVTQPTPILWPPGSENPLTYPATSHPRTRGIILGGVREGVMTSIAGYGPTLPEGGEEIIGEGPGIPLF</sequence>
<gene>
    <name evidence="2" type="ORF">AVEN_22084_1</name>
</gene>
<dbReference type="EMBL" id="BGPR01120104">
    <property type="protein sequence ID" value="GBN17701.1"/>
    <property type="molecule type" value="Genomic_DNA"/>
</dbReference>
<proteinExistence type="predicted"/>
<protein>
    <submittedName>
        <fullName evidence="2">Uncharacterized protein</fullName>
    </submittedName>
</protein>
<name>A0A4Y2LSC2_ARAVE</name>
<reference evidence="2 3" key="1">
    <citation type="journal article" date="2019" name="Sci. Rep.">
        <title>Orb-weaving spider Araneus ventricosus genome elucidates the spidroin gene catalogue.</title>
        <authorList>
            <person name="Kono N."/>
            <person name="Nakamura H."/>
            <person name="Ohtoshi R."/>
            <person name="Moran D.A.P."/>
            <person name="Shinohara A."/>
            <person name="Yoshida Y."/>
            <person name="Fujiwara M."/>
            <person name="Mori M."/>
            <person name="Tomita M."/>
            <person name="Arakawa K."/>
        </authorList>
    </citation>
    <scope>NUCLEOTIDE SEQUENCE [LARGE SCALE GENOMIC DNA]</scope>
</reference>
<keyword evidence="3" id="KW-1185">Reference proteome</keyword>
<comment type="caution">
    <text evidence="2">The sequence shown here is derived from an EMBL/GenBank/DDBJ whole genome shotgun (WGS) entry which is preliminary data.</text>
</comment>
<evidence type="ECO:0000313" key="2">
    <source>
        <dbReference type="EMBL" id="GBN17701.1"/>
    </source>
</evidence>
<feature type="region of interest" description="Disordered" evidence="1">
    <location>
        <begin position="1"/>
        <end position="46"/>
    </location>
</feature>
<organism evidence="2 3">
    <name type="scientific">Araneus ventricosus</name>
    <name type="common">Orbweaver spider</name>
    <name type="synonym">Epeira ventricosa</name>
    <dbReference type="NCBI Taxonomy" id="182803"/>
    <lineage>
        <taxon>Eukaryota</taxon>
        <taxon>Metazoa</taxon>
        <taxon>Ecdysozoa</taxon>
        <taxon>Arthropoda</taxon>
        <taxon>Chelicerata</taxon>
        <taxon>Arachnida</taxon>
        <taxon>Araneae</taxon>
        <taxon>Araneomorphae</taxon>
        <taxon>Entelegynae</taxon>
        <taxon>Araneoidea</taxon>
        <taxon>Araneidae</taxon>
        <taxon>Araneus</taxon>
    </lineage>
</organism>
<evidence type="ECO:0000313" key="3">
    <source>
        <dbReference type="Proteomes" id="UP000499080"/>
    </source>
</evidence>
<dbReference type="AlphaFoldDB" id="A0A4Y2LSC2"/>
<accession>A0A4Y2LSC2</accession>